<name>A0A5C6AZD6_9BACT</name>
<evidence type="ECO:0000313" key="2">
    <source>
        <dbReference type="EMBL" id="TWU04857.1"/>
    </source>
</evidence>
<keyword evidence="1" id="KW-1133">Transmembrane helix</keyword>
<sequence>MAAKTIVDPALREGLGEALRDSLNMPTQEHRQHNGSGRNGSGSGFRTGILIALSAMLGVVAIIQTGCLGMYANLAHAVGADMAPAAYEGLKGCKVAVVTLTDSSPYSNDVSARILSRNVSMMLTDKVKKIELVREEEIAEYRDEHGWDAIDFQSIGSAVGAEKVVAIELTNLKLRDGKTLYRGRCDVHLTVLDAETGKVEFERDIEEFTYPVNSGQYTSETTEVKFRKLYLGIVAKQIAKNFFAYDPHEDFAMDTIIAR</sequence>
<protein>
    <submittedName>
        <fullName evidence="2">Uncharacterized protein</fullName>
    </submittedName>
</protein>
<feature type="transmembrane region" description="Helical" evidence="1">
    <location>
        <begin position="48"/>
        <end position="72"/>
    </location>
</feature>
<evidence type="ECO:0000256" key="1">
    <source>
        <dbReference type="SAM" id="Phobius"/>
    </source>
</evidence>
<gene>
    <name evidence="2" type="ORF">Pla52n_29020</name>
</gene>
<proteinExistence type="predicted"/>
<dbReference type="OrthoDB" id="259392at2"/>
<comment type="caution">
    <text evidence="2">The sequence shown here is derived from an EMBL/GenBank/DDBJ whole genome shotgun (WGS) entry which is preliminary data.</text>
</comment>
<evidence type="ECO:0000313" key="3">
    <source>
        <dbReference type="Proteomes" id="UP000320176"/>
    </source>
</evidence>
<dbReference type="RefSeq" id="WP_146520197.1">
    <property type="nucleotide sequence ID" value="NZ_CP151726.1"/>
</dbReference>
<reference evidence="2 3" key="1">
    <citation type="submission" date="2019-02" db="EMBL/GenBank/DDBJ databases">
        <title>Deep-cultivation of Planctomycetes and their phenomic and genomic characterization uncovers novel biology.</title>
        <authorList>
            <person name="Wiegand S."/>
            <person name="Jogler M."/>
            <person name="Boedeker C."/>
            <person name="Pinto D."/>
            <person name="Vollmers J."/>
            <person name="Rivas-Marin E."/>
            <person name="Kohn T."/>
            <person name="Peeters S.H."/>
            <person name="Heuer A."/>
            <person name="Rast P."/>
            <person name="Oberbeckmann S."/>
            <person name="Bunk B."/>
            <person name="Jeske O."/>
            <person name="Meyerdierks A."/>
            <person name="Storesund J.E."/>
            <person name="Kallscheuer N."/>
            <person name="Luecker S."/>
            <person name="Lage O.M."/>
            <person name="Pohl T."/>
            <person name="Merkel B.J."/>
            <person name="Hornburger P."/>
            <person name="Mueller R.-W."/>
            <person name="Bruemmer F."/>
            <person name="Labrenz M."/>
            <person name="Spormann A.M."/>
            <person name="Op Den Camp H."/>
            <person name="Overmann J."/>
            <person name="Amann R."/>
            <person name="Jetten M.S.M."/>
            <person name="Mascher T."/>
            <person name="Medema M.H."/>
            <person name="Devos D.P."/>
            <person name="Kaster A.-K."/>
            <person name="Ovreas L."/>
            <person name="Rohde M."/>
            <person name="Galperin M.Y."/>
            <person name="Jogler C."/>
        </authorList>
    </citation>
    <scope>NUCLEOTIDE SEQUENCE [LARGE SCALE GENOMIC DNA]</scope>
    <source>
        <strain evidence="2 3">Pla52n</strain>
    </source>
</reference>
<dbReference type="Proteomes" id="UP000320176">
    <property type="component" value="Unassembled WGS sequence"/>
</dbReference>
<organism evidence="2 3">
    <name type="scientific">Stieleria varia</name>
    <dbReference type="NCBI Taxonomy" id="2528005"/>
    <lineage>
        <taxon>Bacteria</taxon>
        <taxon>Pseudomonadati</taxon>
        <taxon>Planctomycetota</taxon>
        <taxon>Planctomycetia</taxon>
        <taxon>Pirellulales</taxon>
        <taxon>Pirellulaceae</taxon>
        <taxon>Stieleria</taxon>
    </lineage>
</organism>
<dbReference type="EMBL" id="SJPN01000003">
    <property type="protein sequence ID" value="TWU04857.1"/>
    <property type="molecule type" value="Genomic_DNA"/>
</dbReference>
<keyword evidence="1" id="KW-0812">Transmembrane</keyword>
<accession>A0A5C6AZD6</accession>
<keyword evidence="1" id="KW-0472">Membrane</keyword>
<keyword evidence="3" id="KW-1185">Reference proteome</keyword>
<dbReference type="AlphaFoldDB" id="A0A5C6AZD6"/>